<dbReference type="Gene3D" id="3.40.50.1820">
    <property type="entry name" value="alpha/beta hydrolase"/>
    <property type="match status" value="1"/>
</dbReference>
<accession>A0ABW9ZRR0</accession>
<dbReference type="EMBL" id="JAACJS010000002">
    <property type="protein sequence ID" value="NCI48979.1"/>
    <property type="molecule type" value="Genomic_DNA"/>
</dbReference>
<name>A0ABW9ZRR0_9BACT</name>
<gene>
    <name evidence="2" type="ORF">GWC95_03535</name>
</gene>
<dbReference type="PANTHER" id="PTHR22946:SF9">
    <property type="entry name" value="POLYKETIDE TRANSFERASE AF380"/>
    <property type="match status" value="1"/>
</dbReference>
<comment type="caution">
    <text evidence="2">The sequence shown here is derived from an EMBL/GenBank/DDBJ whole genome shotgun (WGS) entry which is preliminary data.</text>
</comment>
<keyword evidence="1" id="KW-0378">Hydrolase</keyword>
<dbReference type="InterPro" id="IPR029058">
    <property type="entry name" value="AB_hydrolase_fold"/>
</dbReference>
<dbReference type="InterPro" id="IPR050261">
    <property type="entry name" value="FrsA_esterase"/>
</dbReference>
<reference evidence="2 3" key="1">
    <citation type="submission" date="2020-01" db="EMBL/GenBank/DDBJ databases">
        <title>Genome analysis.</title>
        <authorList>
            <person name="Wu S."/>
            <person name="Wang G."/>
        </authorList>
    </citation>
    <scope>NUCLEOTIDE SEQUENCE [LARGE SCALE GENOMIC DNA]</scope>
    <source>
        <strain evidence="2 3">SYL130</strain>
    </source>
</reference>
<organism evidence="2 3">
    <name type="scientific">Sediminibacterium roseum</name>
    <dbReference type="NCBI Taxonomy" id="1978412"/>
    <lineage>
        <taxon>Bacteria</taxon>
        <taxon>Pseudomonadati</taxon>
        <taxon>Bacteroidota</taxon>
        <taxon>Chitinophagia</taxon>
        <taxon>Chitinophagales</taxon>
        <taxon>Chitinophagaceae</taxon>
        <taxon>Sediminibacterium</taxon>
    </lineage>
</organism>
<dbReference type="PANTHER" id="PTHR22946">
    <property type="entry name" value="DIENELACTONE HYDROLASE DOMAIN-CONTAINING PROTEIN-RELATED"/>
    <property type="match status" value="1"/>
</dbReference>
<evidence type="ECO:0000313" key="3">
    <source>
        <dbReference type="Proteomes" id="UP000753802"/>
    </source>
</evidence>
<sequence>MKIKSLTSFALETINKIGWKKVILLGMIKLAMTIILFSCTKNDVAQPAIDNTTGTNTGGFAESTEIITLNNPTGGNPLKAVLFIPASDKPVPAVVVMHGSGGLWSATDATNTKLATQFKGWIDSFRIHKIAALFIDSYTPRGVQTFHNEAPPENLFIAAEFVRPRDAYAGLNYLRTVPKIIAGKIGLLGYSHGGTTVLSTMVDAVAVAKSTPWSLISNNITYTQNVLPPAQKPAAGGFVAAVSYYPGAAMFSYYGKPGTPSNGKYVPYAPVMIHAAALDPLYTTTYTNSDNNTQISSYDALILKAQLNPASAPITKYEYDGASHSFDGVTTASADGDASRLARARSIAFLETFLFK</sequence>
<keyword evidence="3" id="KW-1185">Reference proteome</keyword>
<evidence type="ECO:0000256" key="1">
    <source>
        <dbReference type="ARBA" id="ARBA00022801"/>
    </source>
</evidence>
<dbReference type="SUPFAM" id="SSF53474">
    <property type="entry name" value="alpha/beta-Hydrolases"/>
    <property type="match status" value="1"/>
</dbReference>
<evidence type="ECO:0008006" key="4">
    <source>
        <dbReference type="Google" id="ProtNLM"/>
    </source>
</evidence>
<protein>
    <recommendedName>
        <fullName evidence="4">Dienelactone hydrolase</fullName>
    </recommendedName>
</protein>
<dbReference type="RefSeq" id="WP_161817282.1">
    <property type="nucleotide sequence ID" value="NZ_JAACJS010000002.1"/>
</dbReference>
<evidence type="ECO:0000313" key="2">
    <source>
        <dbReference type="EMBL" id="NCI48979.1"/>
    </source>
</evidence>
<proteinExistence type="predicted"/>
<dbReference type="Proteomes" id="UP000753802">
    <property type="component" value="Unassembled WGS sequence"/>
</dbReference>